<organism evidence="2 3">
    <name type="scientific">Polaribacter porphyrae</name>
    <dbReference type="NCBI Taxonomy" id="1137780"/>
    <lineage>
        <taxon>Bacteria</taxon>
        <taxon>Pseudomonadati</taxon>
        <taxon>Bacteroidota</taxon>
        <taxon>Flavobacteriia</taxon>
        <taxon>Flavobacteriales</taxon>
        <taxon>Flavobacteriaceae</taxon>
    </lineage>
</organism>
<dbReference type="InterPro" id="IPR014562">
    <property type="entry name" value="UCP030959_TPR_rpt-cont"/>
</dbReference>
<dbReference type="PIRSF" id="PIRSF030959">
    <property type="entry name" value="UCP030959"/>
    <property type="match status" value="1"/>
</dbReference>
<dbReference type="SUPFAM" id="SSF48452">
    <property type="entry name" value="TPR-like"/>
    <property type="match status" value="1"/>
</dbReference>
<keyword evidence="1" id="KW-1133">Transmembrane helix</keyword>
<dbReference type="Pfam" id="PF13181">
    <property type="entry name" value="TPR_8"/>
    <property type="match status" value="1"/>
</dbReference>
<evidence type="ECO:0008006" key="4">
    <source>
        <dbReference type="Google" id="ProtNLM"/>
    </source>
</evidence>
<comment type="caution">
    <text evidence="2">The sequence shown here is derived from an EMBL/GenBank/DDBJ whole genome shotgun (WGS) entry which is preliminary data.</text>
</comment>
<dbReference type="OrthoDB" id="794036at2"/>
<proteinExistence type="predicted"/>
<reference evidence="2 3" key="1">
    <citation type="submission" date="2016-12" db="EMBL/GenBank/DDBJ databases">
        <title>Trade-off between light-utilization and light-protection in marine flavobacteria.</title>
        <authorList>
            <person name="Kumagai Y."/>
            <person name="Yoshizawa S."/>
            <person name="Kogure K."/>
            <person name="Iwasaki W."/>
        </authorList>
    </citation>
    <scope>NUCLEOTIDE SEQUENCE [LARGE SCALE GENOMIC DNA]</scope>
    <source>
        <strain evidence="2 3">NBRC 108759</strain>
    </source>
</reference>
<gene>
    <name evidence="2" type="ORF">BTO18_09005</name>
</gene>
<dbReference type="InterPro" id="IPR019734">
    <property type="entry name" value="TPR_rpt"/>
</dbReference>
<keyword evidence="3" id="KW-1185">Reference proteome</keyword>
<dbReference type="InterPro" id="IPR011990">
    <property type="entry name" value="TPR-like_helical_dom_sf"/>
</dbReference>
<evidence type="ECO:0000313" key="2">
    <source>
        <dbReference type="EMBL" id="PQJ79301.1"/>
    </source>
</evidence>
<keyword evidence="1" id="KW-0812">Transmembrane</keyword>
<sequence>MYYYLIIAFQFYCIYHAYKNGKNYFWYFIIFFIPLLGCLVYLFTQVVNKRDVESISDEITTIINPTKKIKDLERVLEFSNTFQNTINLADAYKEINNFNTAIQYYEKALLSKNFKDDPHTINKLIFCYYQQKNYKKVIEYASKIDLDKEFNTTNFYYGLALEQENNNKEAEFYLRKIDKRFSNYEERIELADFLVRQDKKEEAKEILQEIIDEINSLTNKTRTHKSIFNIAKTKLNEV</sequence>
<evidence type="ECO:0000313" key="3">
    <source>
        <dbReference type="Proteomes" id="UP000238882"/>
    </source>
</evidence>
<keyword evidence="1" id="KW-0472">Membrane</keyword>
<dbReference type="Proteomes" id="UP000238882">
    <property type="component" value="Unassembled WGS sequence"/>
</dbReference>
<accession>A0A2S7WPU4</accession>
<dbReference type="RefSeq" id="WP_105015900.1">
    <property type="nucleotide sequence ID" value="NZ_MSCN01000001.1"/>
</dbReference>
<dbReference type="Gene3D" id="1.25.40.10">
    <property type="entry name" value="Tetratricopeptide repeat domain"/>
    <property type="match status" value="1"/>
</dbReference>
<name>A0A2S7WPU4_9FLAO</name>
<protein>
    <recommendedName>
        <fullName evidence="4">Cardiolipin synthase N-terminal domain-containing protein</fullName>
    </recommendedName>
</protein>
<evidence type="ECO:0000256" key="1">
    <source>
        <dbReference type="SAM" id="Phobius"/>
    </source>
</evidence>
<feature type="transmembrane region" description="Helical" evidence="1">
    <location>
        <begin position="24"/>
        <end position="44"/>
    </location>
</feature>
<dbReference type="EMBL" id="MSCN01000001">
    <property type="protein sequence ID" value="PQJ79301.1"/>
    <property type="molecule type" value="Genomic_DNA"/>
</dbReference>
<dbReference type="AlphaFoldDB" id="A0A2S7WPU4"/>